<proteinExistence type="predicted"/>
<evidence type="ECO:0000313" key="2">
    <source>
        <dbReference type="WBParaSite" id="nRc.2.0.1.t34476-RA"/>
    </source>
</evidence>
<dbReference type="AlphaFoldDB" id="A0A915K6V5"/>
<accession>A0A915K6V5</accession>
<organism evidence="1 2">
    <name type="scientific">Romanomermis culicivorax</name>
    <name type="common">Nematode worm</name>
    <dbReference type="NCBI Taxonomy" id="13658"/>
    <lineage>
        <taxon>Eukaryota</taxon>
        <taxon>Metazoa</taxon>
        <taxon>Ecdysozoa</taxon>
        <taxon>Nematoda</taxon>
        <taxon>Enoplea</taxon>
        <taxon>Dorylaimia</taxon>
        <taxon>Mermithida</taxon>
        <taxon>Mermithoidea</taxon>
        <taxon>Mermithidae</taxon>
        <taxon>Romanomermis</taxon>
    </lineage>
</organism>
<name>A0A915K6V5_ROMCU</name>
<dbReference type="WBParaSite" id="nRc.2.0.1.t34476-RA">
    <property type="protein sequence ID" value="nRc.2.0.1.t34476-RA"/>
    <property type="gene ID" value="nRc.2.0.1.g34476"/>
</dbReference>
<reference evidence="2" key="1">
    <citation type="submission" date="2022-11" db="UniProtKB">
        <authorList>
            <consortium name="WormBaseParasite"/>
        </authorList>
    </citation>
    <scope>IDENTIFICATION</scope>
</reference>
<sequence>MMFNATKYAINGMPGITNQWNPRVDADGGYGLISGHGYCQRMRNPHIRALIGGQKRQNPPFSSQY</sequence>
<evidence type="ECO:0000313" key="1">
    <source>
        <dbReference type="Proteomes" id="UP000887565"/>
    </source>
</evidence>
<keyword evidence="1" id="KW-1185">Reference proteome</keyword>
<protein>
    <submittedName>
        <fullName evidence="2">Uncharacterized protein</fullName>
    </submittedName>
</protein>
<dbReference type="Proteomes" id="UP000887565">
    <property type="component" value="Unplaced"/>
</dbReference>